<evidence type="ECO:0000256" key="5">
    <source>
        <dbReference type="PIRNR" id="PIRNR017302"/>
    </source>
</evidence>
<comment type="function">
    <text evidence="5">May play a role in ribosome biogenesis.</text>
</comment>
<dbReference type="GO" id="GO:0005730">
    <property type="term" value="C:nucleolus"/>
    <property type="evidence" value="ECO:0007669"/>
    <property type="project" value="UniProtKB-SubCell"/>
</dbReference>
<keyword evidence="4 5" id="KW-0539">Nucleus</keyword>
<evidence type="ECO:0000256" key="4">
    <source>
        <dbReference type="ARBA" id="ARBA00023242"/>
    </source>
</evidence>
<dbReference type="GO" id="GO:0006364">
    <property type="term" value="P:rRNA processing"/>
    <property type="evidence" value="ECO:0007669"/>
    <property type="project" value="TreeGrafter"/>
</dbReference>
<dbReference type="GO" id="GO:0000027">
    <property type="term" value="P:ribosomal large subunit assembly"/>
    <property type="evidence" value="ECO:0007669"/>
    <property type="project" value="UniProtKB-UniRule"/>
</dbReference>
<name>A0A1W5CW25_9LECA</name>
<feature type="compositionally biased region" description="Acidic residues" evidence="6">
    <location>
        <begin position="249"/>
        <end position="260"/>
    </location>
</feature>
<keyword evidence="3 5" id="KW-0690">Ribosome biogenesis</keyword>
<reference evidence="8" key="1">
    <citation type="submission" date="2017-03" db="EMBL/GenBank/DDBJ databases">
        <authorList>
            <person name="Sharma R."/>
            <person name="Thines M."/>
        </authorList>
    </citation>
    <scope>NUCLEOTIDE SEQUENCE [LARGE SCALE GENOMIC DNA]</scope>
</reference>
<evidence type="ECO:0000313" key="7">
    <source>
        <dbReference type="EMBL" id="SLM35068.1"/>
    </source>
</evidence>
<dbReference type="PIRSF" id="PIRSF017302">
    <property type="entry name" value="Gltscr2"/>
    <property type="match status" value="1"/>
</dbReference>
<accession>A0A1W5CW25</accession>
<evidence type="ECO:0000256" key="2">
    <source>
        <dbReference type="ARBA" id="ARBA00018339"/>
    </source>
</evidence>
<comment type="subcellular location">
    <subcellularLocation>
        <location evidence="5">Nucleus</location>
        <location evidence="5">Nucleolus</location>
    </subcellularLocation>
    <subcellularLocation>
        <location evidence="5">Nucleus</location>
        <location evidence="5">Nucleoplasm</location>
    </subcellularLocation>
</comment>
<feature type="region of interest" description="Disordered" evidence="6">
    <location>
        <begin position="247"/>
        <end position="298"/>
    </location>
</feature>
<dbReference type="PANTHER" id="PTHR14211">
    <property type="entry name" value="GLIOMA SUPPRESSOR CANDIDATE REGION GENE 2"/>
    <property type="match status" value="1"/>
</dbReference>
<feature type="region of interest" description="Disordered" evidence="6">
    <location>
        <begin position="1"/>
        <end position="22"/>
    </location>
</feature>
<evidence type="ECO:0000256" key="1">
    <source>
        <dbReference type="ARBA" id="ARBA00008838"/>
    </source>
</evidence>
<evidence type="ECO:0000256" key="6">
    <source>
        <dbReference type="SAM" id="MobiDB-lite"/>
    </source>
</evidence>
<organism evidence="7 8">
    <name type="scientific">Lasallia pustulata</name>
    <dbReference type="NCBI Taxonomy" id="136370"/>
    <lineage>
        <taxon>Eukaryota</taxon>
        <taxon>Fungi</taxon>
        <taxon>Dikarya</taxon>
        <taxon>Ascomycota</taxon>
        <taxon>Pezizomycotina</taxon>
        <taxon>Lecanoromycetes</taxon>
        <taxon>OSLEUM clade</taxon>
        <taxon>Umbilicariomycetidae</taxon>
        <taxon>Umbilicariales</taxon>
        <taxon>Umbilicariaceae</taxon>
        <taxon>Lasallia</taxon>
    </lineage>
</organism>
<dbReference type="GO" id="GO:0005654">
    <property type="term" value="C:nucleoplasm"/>
    <property type="evidence" value="ECO:0007669"/>
    <property type="project" value="UniProtKB-SubCell"/>
</dbReference>
<proteinExistence type="inferred from homology"/>
<keyword evidence="8" id="KW-1185">Reference proteome</keyword>
<feature type="region of interest" description="Disordered" evidence="6">
    <location>
        <begin position="89"/>
        <end position="118"/>
    </location>
</feature>
<protein>
    <recommendedName>
        <fullName evidence="2 5">Ribosome biogenesis protein NOP53</fullName>
    </recommendedName>
</protein>
<evidence type="ECO:0000313" key="8">
    <source>
        <dbReference type="Proteomes" id="UP000192927"/>
    </source>
</evidence>
<dbReference type="Proteomes" id="UP000192927">
    <property type="component" value="Unassembled WGS sequence"/>
</dbReference>
<feature type="compositionally biased region" description="Basic and acidic residues" evidence="6">
    <location>
        <begin position="273"/>
        <end position="298"/>
    </location>
</feature>
<comment type="similarity">
    <text evidence="1 5">Belongs to the NOP53 family.</text>
</comment>
<dbReference type="GO" id="GO:0008097">
    <property type="term" value="F:5S rRNA binding"/>
    <property type="evidence" value="ECO:0007669"/>
    <property type="project" value="TreeGrafter"/>
</dbReference>
<dbReference type="PANTHER" id="PTHR14211:SF7">
    <property type="entry name" value="RIBOSOME BIOGENESIS PROTEIN NOP53"/>
    <property type="match status" value="1"/>
</dbReference>
<dbReference type="InterPro" id="IPR011687">
    <property type="entry name" value="Nop53/GLTSCR2"/>
</dbReference>
<dbReference type="EMBL" id="FWEW01000500">
    <property type="protein sequence ID" value="SLM35068.1"/>
    <property type="molecule type" value="Genomic_DNA"/>
</dbReference>
<dbReference type="AlphaFoldDB" id="A0A1W5CW25"/>
<evidence type="ECO:0000256" key="3">
    <source>
        <dbReference type="ARBA" id="ARBA00022517"/>
    </source>
</evidence>
<sequence length="430" mass="49131">MATAVEAPQQYKQPSRKGKRAWRKNVDVSEIQEGLETVREEVINGGIVAEKPSEALFTLDTTGSTAIQKAYNKIHKPLKSDQILAQRSAVPAVDSRKRSGVTDGVVEPSSKRRKANGLSHREYERLKNIAYGGETVHKDVIKADGTPAHDPWEDVVEQPDPRFSYLEKPKKVRAPRTLNEAPISLAAGAKRIPAVKRPNAGISYNPSFQDWDQLLTEEGAKEVEAEKKRLKEAEEERVRLERIAAAQDERDDIQTEDESSWEGFESQYEGEEWLTKRRPERKTQAERNKVKRRKEAERQAKWDAQMKKRAHQALQIKSIARQVEARERAKAEAKVQARESSSDGIDDRVLRRRKLGNASLPEPPLELVLPDELQDSLRLLKPEGNLLKDRFRSILVRGKVETRKPIQQAKKARRSYTEKWTYKDFKIPTS</sequence>
<dbReference type="Pfam" id="PF07767">
    <property type="entry name" value="Nop53"/>
    <property type="match status" value="1"/>
</dbReference>